<gene>
    <name evidence="2" type="ORF">E2C01_046922</name>
</gene>
<dbReference type="Proteomes" id="UP000324222">
    <property type="component" value="Unassembled WGS sequence"/>
</dbReference>
<feature type="compositionally biased region" description="Polar residues" evidence="1">
    <location>
        <begin position="59"/>
        <end position="73"/>
    </location>
</feature>
<organism evidence="2 3">
    <name type="scientific">Portunus trituberculatus</name>
    <name type="common">Swimming crab</name>
    <name type="synonym">Neptunus trituberculatus</name>
    <dbReference type="NCBI Taxonomy" id="210409"/>
    <lineage>
        <taxon>Eukaryota</taxon>
        <taxon>Metazoa</taxon>
        <taxon>Ecdysozoa</taxon>
        <taxon>Arthropoda</taxon>
        <taxon>Crustacea</taxon>
        <taxon>Multicrustacea</taxon>
        <taxon>Malacostraca</taxon>
        <taxon>Eumalacostraca</taxon>
        <taxon>Eucarida</taxon>
        <taxon>Decapoda</taxon>
        <taxon>Pleocyemata</taxon>
        <taxon>Brachyura</taxon>
        <taxon>Eubrachyura</taxon>
        <taxon>Portunoidea</taxon>
        <taxon>Portunidae</taxon>
        <taxon>Portuninae</taxon>
        <taxon>Portunus</taxon>
    </lineage>
</organism>
<name>A0A5B7G7G0_PORTR</name>
<reference evidence="2 3" key="1">
    <citation type="submission" date="2019-05" db="EMBL/GenBank/DDBJ databases">
        <title>Another draft genome of Portunus trituberculatus and its Hox gene families provides insights of decapod evolution.</title>
        <authorList>
            <person name="Jeong J.-H."/>
            <person name="Song I."/>
            <person name="Kim S."/>
            <person name="Choi T."/>
            <person name="Kim D."/>
            <person name="Ryu S."/>
            <person name="Kim W."/>
        </authorList>
    </citation>
    <scope>NUCLEOTIDE SEQUENCE [LARGE SCALE GENOMIC DNA]</scope>
    <source>
        <tissue evidence="2">Muscle</tissue>
    </source>
</reference>
<accession>A0A5B7G7G0</accession>
<keyword evidence="3" id="KW-1185">Reference proteome</keyword>
<protein>
    <submittedName>
        <fullName evidence="2">Uncharacterized protein</fullName>
    </submittedName>
</protein>
<comment type="caution">
    <text evidence="2">The sequence shown here is derived from an EMBL/GenBank/DDBJ whole genome shotgun (WGS) entry which is preliminary data.</text>
</comment>
<feature type="region of interest" description="Disordered" evidence="1">
    <location>
        <begin position="30"/>
        <end position="73"/>
    </location>
</feature>
<evidence type="ECO:0000313" key="3">
    <source>
        <dbReference type="Proteomes" id="UP000324222"/>
    </source>
</evidence>
<evidence type="ECO:0000256" key="1">
    <source>
        <dbReference type="SAM" id="MobiDB-lite"/>
    </source>
</evidence>
<dbReference type="EMBL" id="VSRR010011342">
    <property type="protein sequence ID" value="MPC53038.1"/>
    <property type="molecule type" value="Genomic_DNA"/>
</dbReference>
<dbReference type="AlphaFoldDB" id="A0A5B7G7G0"/>
<sequence length="73" mass="7689">MIIAEQEGEIFLQPLNARPGKHKPRVVGLSVASKGRKGSTPPGLSRHSGLPRSGLVPTRSRNLVTASPTPSPL</sequence>
<proteinExistence type="predicted"/>
<evidence type="ECO:0000313" key="2">
    <source>
        <dbReference type="EMBL" id="MPC53038.1"/>
    </source>
</evidence>